<keyword evidence="2" id="KW-1185">Reference proteome</keyword>
<dbReference type="AlphaFoldDB" id="A0A9P5XG58"/>
<accession>A0A9P5XG58</accession>
<gene>
    <name evidence="1" type="ORF">P691DRAFT_758208</name>
</gene>
<organism evidence="1 2">
    <name type="scientific">Macrolepiota fuliginosa MF-IS2</name>
    <dbReference type="NCBI Taxonomy" id="1400762"/>
    <lineage>
        <taxon>Eukaryota</taxon>
        <taxon>Fungi</taxon>
        <taxon>Dikarya</taxon>
        <taxon>Basidiomycota</taxon>
        <taxon>Agaricomycotina</taxon>
        <taxon>Agaricomycetes</taxon>
        <taxon>Agaricomycetidae</taxon>
        <taxon>Agaricales</taxon>
        <taxon>Agaricineae</taxon>
        <taxon>Agaricaceae</taxon>
        <taxon>Macrolepiota</taxon>
    </lineage>
</organism>
<evidence type="ECO:0000313" key="2">
    <source>
        <dbReference type="Proteomes" id="UP000807342"/>
    </source>
</evidence>
<sequence>MGLLTSKFVEFFTSKFRTEVKIAREDRTFLLIGTHGSDIDSFTDVIMDDPNRWTGLDREDTSIRVIRKAMPGIIGTVALVVAPGLDTGDREDRVIEQVRKQLKQSRQDDPYVDHILFFPQDPLLVRPKPAENRGQLLASLCRGTRDSTVGTKITLILKDEVVEGRPLPVCKSWDPYMSMGMGSQVFRGTKDSACTILQAVIEGGLA</sequence>
<proteinExistence type="predicted"/>
<protein>
    <submittedName>
        <fullName evidence="1">Uncharacterized protein</fullName>
    </submittedName>
</protein>
<dbReference type="Proteomes" id="UP000807342">
    <property type="component" value="Unassembled WGS sequence"/>
</dbReference>
<comment type="caution">
    <text evidence="1">The sequence shown here is derived from an EMBL/GenBank/DDBJ whole genome shotgun (WGS) entry which is preliminary data.</text>
</comment>
<reference evidence="1" key="1">
    <citation type="submission" date="2020-11" db="EMBL/GenBank/DDBJ databases">
        <authorList>
            <consortium name="DOE Joint Genome Institute"/>
            <person name="Ahrendt S."/>
            <person name="Riley R."/>
            <person name="Andreopoulos W."/>
            <person name="Labutti K."/>
            <person name="Pangilinan J."/>
            <person name="Ruiz-Duenas F.J."/>
            <person name="Barrasa J.M."/>
            <person name="Sanchez-Garcia M."/>
            <person name="Camarero S."/>
            <person name="Miyauchi S."/>
            <person name="Serrano A."/>
            <person name="Linde D."/>
            <person name="Babiker R."/>
            <person name="Drula E."/>
            <person name="Ayuso-Fernandez I."/>
            <person name="Pacheco R."/>
            <person name="Padilla G."/>
            <person name="Ferreira P."/>
            <person name="Barriuso J."/>
            <person name="Kellner H."/>
            <person name="Castanera R."/>
            <person name="Alfaro M."/>
            <person name="Ramirez L."/>
            <person name="Pisabarro A.G."/>
            <person name="Kuo A."/>
            <person name="Tritt A."/>
            <person name="Lipzen A."/>
            <person name="He G."/>
            <person name="Yan M."/>
            <person name="Ng V."/>
            <person name="Cullen D."/>
            <person name="Martin F."/>
            <person name="Rosso M.-N."/>
            <person name="Henrissat B."/>
            <person name="Hibbett D."/>
            <person name="Martinez A.T."/>
            <person name="Grigoriev I.V."/>
        </authorList>
    </citation>
    <scope>NUCLEOTIDE SEQUENCE</scope>
    <source>
        <strain evidence="1">MF-IS2</strain>
    </source>
</reference>
<evidence type="ECO:0000313" key="1">
    <source>
        <dbReference type="EMBL" id="KAF9450364.1"/>
    </source>
</evidence>
<name>A0A9P5XG58_9AGAR</name>
<dbReference type="EMBL" id="MU151106">
    <property type="protein sequence ID" value="KAF9450364.1"/>
    <property type="molecule type" value="Genomic_DNA"/>
</dbReference>